<feature type="region of interest" description="Disordered" evidence="1">
    <location>
        <begin position="170"/>
        <end position="266"/>
    </location>
</feature>
<evidence type="ECO:0000256" key="1">
    <source>
        <dbReference type="SAM" id="MobiDB-lite"/>
    </source>
</evidence>
<reference evidence="3" key="1">
    <citation type="journal article" date="2019" name="Int. J. Syst. Evol. Microbiol.">
        <title>The Global Catalogue of Microorganisms (GCM) 10K type strain sequencing project: providing services to taxonomists for standard genome sequencing and annotation.</title>
        <authorList>
            <consortium name="The Broad Institute Genomics Platform"/>
            <consortium name="The Broad Institute Genome Sequencing Center for Infectious Disease"/>
            <person name="Wu L."/>
            <person name="Ma J."/>
        </authorList>
    </citation>
    <scope>NUCLEOTIDE SEQUENCE [LARGE SCALE GENOMIC DNA]</scope>
    <source>
        <strain evidence="3">JCM 17688</strain>
    </source>
</reference>
<comment type="caution">
    <text evidence="2">The sequence shown here is derived from an EMBL/GenBank/DDBJ whole genome shotgun (WGS) entry which is preliminary data.</text>
</comment>
<evidence type="ECO:0000313" key="2">
    <source>
        <dbReference type="EMBL" id="GAA4403702.1"/>
    </source>
</evidence>
<feature type="compositionally biased region" description="Low complexity" evidence="1">
    <location>
        <begin position="279"/>
        <end position="315"/>
    </location>
</feature>
<dbReference type="EMBL" id="BAABFR010000112">
    <property type="protein sequence ID" value="GAA4403702.1"/>
    <property type="molecule type" value="Genomic_DNA"/>
</dbReference>
<organism evidence="2 3">
    <name type="scientific">Tsukamurella soli</name>
    <dbReference type="NCBI Taxonomy" id="644556"/>
    <lineage>
        <taxon>Bacteria</taxon>
        <taxon>Bacillati</taxon>
        <taxon>Actinomycetota</taxon>
        <taxon>Actinomycetes</taxon>
        <taxon>Mycobacteriales</taxon>
        <taxon>Tsukamurellaceae</taxon>
        <taxon>Tsukamurella</taxon>
    </lineage>
</organism>
<accession>A0ABP8KCI4</accession>
<feature type="compositionally biased region" description="Polar residues" evidence="1">
    <location>
        <begin position="349"/>
        <end position="365"/>
    </location>
</feature>
<feature type="compositionally biased region" description="Low complexity" evidence="1">
    <location>
        <begin position="186"/>
        <end position="227"/>
    </location>
</feature>
<gene>
    <name evidence="2" type="ORF">GCM10023147_45470</name>
</gene>
<feature type="region of interest" description="Disordered" evidence="1">
    <location>
        <begin position="279"/>
        <end position="328"/>
    </location>
</feature>
<protein>
    <submittedName>
        <fullName evidence="2">Uncharacterized protein</fullName>
    </submittedName>
</protein>
<dbReference type="Proteomes" id="UP001500635">
    <property type="component" value="Unassembled WGS sequence"/>
</dbReference>
<feature type="compositionally biased region" description="Low complexity" evidence="1">
    <location>
        <begin position="241"/>
        <end position="266"/>
    </location>
</feature>
<proteinExistence type="predicted"/>
<keyword evidence="3" id="KW-1185">Reference proteome</keyword>
<name>A0ABP8KCI4_9ACTN</name>
<feature type="region of interest" description="Disordered" evidence="1">
    <location>
        <begin position="349"/>
        <end position="442"/>
    </location>
</feature>
<dbReference type="RefSeq" id="WP_345000460.1">
    <property type="nucleotide sequence ID" value="NZ_BAABFR010000112.1"/>
</dbReference>
<evidence type="ECO:0000313" key="3">
    <source>
        <dbReference type="Proteomes" id="UP001500635"/>
    </source>
</evidence>
<feature type="compositionally biased region" description="Polar residues" evidence="1">
    <location>
        <begin position="386"/>
        <end position="395"/>
    </location>
</feature>
<sequence>MAPTVPDPTAFAQRVDAAADTAHSTLIYVSTSARGKRVSTACDHLSVTEKAVRQVADDGARALTAAQILAKAVTTWQHAHPSDEILAAAQQAVEDAHRWAVICEEALDGRQTGGDLAAAQDNLRIADDELAVARAHLTDVKHRRELADKALESACGPAMTQLHAIKGAGAGIPGRTSATGDSGWNAPGAPATPTTPKPVAGSGTPAGTGSTSSTSTPSTHTSTATPAVAKPASSTTSPVAATKPTTPGAATPTTGSSSTGTGTSTDPATLLAAASLLSGKSGGQQTATPTAQQTSTPASTAATPTAAASTPQQSTDADRKKKQAEQVGDAALSAAGIGTSAAVMPTMPQVPQTAASTPAVAQQVSAPEPATPPAALTTGPVVNPRVSGTSVTGLTTAEDIGGGRATPTAFTDNVGPATTVSGTTGGTQSAPASGAGTHPAQTPGLPMNPGAIGASMPGGGARSAGKAEEKKIFRYVDPQLAELTGETTLAESVRHYGTIGVNTDHAA</sequence>